<dbReference type="Proteomes" id="UP000660675">
    <property type="component" value="Unassembled WGS sequence"/>
</dbReference>
<accession>A0ABQ2VVN1</accession>
<sequence>MAMPETEGGGMTQSKCGAPTRSGGRCQSKAIIGSSRCAKHQGAWSAYGVEQRKKKEAEAKMRKLRKKR</sequence>
<organism evidence="2 3">
    <name type="scientific">Streptomyces gelaticus</name>
    <dbReference type="NCBI Taxonomy" id="285446"/>
    <lineage>
        <taxon>Bacteria</taxon>
        <taxon>Bacillati</taxon>
        <taxon>Actinomycetota</taxon>
        <taxon>Actinomycetes</taxon>
        <taxon>Kitasatosporales</taxon>
        <taxon>Streptomycetaceae</taxon>
        <taxon>Streptomyces</taxon>
    </lineage>
</organism>
<evidence type="ECO:0000313" key="3">
    <source>
        <dbReference type="Proteomes" id="UP000660675"/>
    </source>
</evidence>
<gene>
    <name evidence="2" type="ORF">GCM10015535_12230</name>
</gene>
<reference evidence="3" key="1">
    <citation type="journal article" date="2019" name="Int. J. Syst. Evol. Microbiol.">
        <title>The Global Catalogue of Microorganisms (GCM) 10K type strain sequencing project: providing services to taxonomists for standard genome sequencing and annotation.</title>
        <authorList>
            <consortium name="The Broad Institute Genomics Platform"/>
            <consortium name="The Broad Institute Genome Sequencing Center for Infectious Disease"/>
            <person name="Wu L."/>
            <person name="Ma J."/>
        </authorList>
    </citation>
    <scope>NUCLEOTIDE SEQUENCE [LARGE SCALE GENOMIC DNA]</scope>
    <source>
        <strain evidence="3">JCM 4376</strain>
    </source>
</reference>
<proteinExistence type="predicted"/>
<dbReference type="EMBL" id="BMTF01000003">
    <property type="protein sequence ID" value="GGV78040.1"/>
    <property type="molecule type" value="Genomic_DNA"/>
</dbReference>
<feature type="region of interest" description="Disordered" evidence="1">
    <location>
        <begin position="1"/>
        <end position="27"/>
    </location>
</feature>
<evidence type="ECO:0000256" key="1">
    <source>
        <dbReference type="SAM" id="MobiDB-lite"/>
    </source>
</evidence>
<keyword evidence="3" id="KW-1185">Reference proteome</keyword>
<feature type="region of interest" description="Disordered" evidence="1">
    <location>
        <begin position="42"/>
        <end position="68"/>
    </location>
</feature>
<feature type="compositionally biased region" description="Basic and acidic residues" evidence="1">
    <location>
        <begin position="50"/>
        <end position="61"/>
    </location>
</feature>
<name>A0ABQ2VVN1_9ACTN</name>
<protein>
    <submittedName>
        <fullName evidence="2">Uncharacterized protein</fullName>
    </submittedName>
</protein>
<comment type="caution">
    <text evidence="2">The sequence shown here is derived from an EMBL/GenBank/DDBJ whole genome shotgun (WGS) entry which is preliminary data.</text>
</comment>
<evidence type="ECO:0000313" key="2">
    <source>
        <dbReference type="EMBL" id="GGV78040.1"/>
    </source>
</evidence>